<keyword evidence="1" id="KW-1133">Transmembrane helix</keyword>
<evidence type="ECO:0000313" key="2">
    <source>
        <dbReference type="EMBL" id="MDV4343307.1"/>
    </source>
</evidence>
<reference evidence="2 3" key="1">
    <citation type="submission" date="2020-05" db="EMBL/GenBank/DDBJ databases">
        <title>Isolation and characterization of methanoarchaea from a cold seep at offshore SW Taiwan.</title>
        <authorList>
            <person name="Chen Y.-W."/>
            <person name="Chen S.-C."/>
            <person name="Lai M.-C."/>
        </authorList>
    </citation>
    <scope>NUCLEOTIDE SEQUENCE [LARGE SCALE GENOMIC DNA]</scope>
    <source>
        <strain evidence="2 3">YWC-01</strain>
    </source>
</reference>
<proteinExistence type="predicted"/>
<gene>
    <name evidence="2" type="ORF">HL657_09055</name>
</gene>
<comment type="caution">
    <text evidence="2">The sequence shown here is derived from an EMBL/GenBank/DDBJ whole genome shotgun (WGS) entry which is preliminary data.</text>
</comment>
<accession>A0ABU3Z3C2</accession>
<dbReference type="Proteomes" id="UP001273768">
    <property type="component" value="Unassembled WGS sequence"/>
</dbReference>
<organism evidence="2 3">
    <name type="scientific">Methanoculleus nereidis</name>
    <dbReference type="NCBI Taxonomy" id="2735141"/>
    <lineage>
        <taxon>Archaea</taxon>
        <taxon>Methanobacteriati</taxon>
        <taxon>Methanobacteriota</taxon>
        <taxon>Stenosarchaea group</taxon>
        <taxon>Methanomicrobia</taxon>
        <taxon>Methanomicrobiales</taxon>
        <taxon>Methanomicrobiaceae</taxon>
        <taxon>Methanoculleus</taxon>
    </lineage>
</organism>
<protein>
    <submittedName>
        <fullName evidence="2">Uncharacterized protein</fullName>
    </submittedName>
</protein>
<feature type="transmembrane region" description="Helical" evidence="1">
    <location>
        <begin position="12"/>
        <end position="43"/>
    </location>
</feature>
<evidence type="ECO:0000313" key="3">
    <source>
        <dbReference type="Proteomes" id="UP001273768"/>
    </source>
</evidence>
<name>A0ABU3Z3C2_9EURY</name>
<dbReference type="EMBL" id="JABFFQ010000006">
    <property type="protein sequence ID" value="MDV4343307.1"/>
    <property type="molecule type" value="Genomic_DNA"/>
</dbReference>
<keyword evidence="3" id="KW-1185">Reference proteome</keyword>
<sequence>MPARHPPTLSGWVLSIVFGFPLLAPPLMIVTTFAVVGGIAAIIPAFRLR</sequence>
<keyword evidence="1" id="KW-0472">Membrane</keyword>
<dbReference type="RefSeq" id="WP_317296494.1">
    <property type="nucleotide sequence ID" value="NZ_JABFFQ010000006.1"/>
</dbReference>
<keyword evidence="1" id="KW-0812">Transmembrane</keyword>
<evidence type="ECO:0000256" key="1">
    <source>
        <dbReference type="SAM" id="Phobius"/>
    </source>
</evidence>